<dbReference type="EMBL" id="WKFB01000366">
    <property type="protein sequence ID" value="KAF6725299.1"/>
    <property type="molecule type" value="Genomic_DNA"/>
</dbReference>
<evidence type="ECO:0000256" key="1">
    <source>
        <dbReference type="SAM" id="MobiDB-lite"/>
    </source>
</evidence>
<dbReference type="Proteomes" id="UP000646548">
    <property type="component" value="Unassembled WGS sequence"/>
</dbReference>
<feature type="region of interest" description="Disordered" evidence="1">
    <location>
        <begin position="1"/>
        <end position="90"/>
    </location>
</feature>
<reference evidence="2" key="1">
    <citation type="journal article" name="BMC Genomics">
        <title>Long-read sequencing and de novo genome assembly of marine medaka (Oryzias melastigma).</title>
        <authorList>
            <person name="Liang P."/>
            <person name="Saqib H.S.A."/>
            <person name="Ni X."/>
            <person name="Shen Y."/>
        </authorList>
    </citation>
    <scope>NUCLEOTIDE SEQUENCE</scope>
    <source>
        <strain evidence="2">Bigg-433</strain>
    </source>
</reference>
<evidence type="ECO:0000313" key="2">
    <source>
        <dbReference type="EMBL" id="KAF6725299.1"/>
    </source>
</evidence>
<feature type="compositionally biased region" description="Basic and acidic residues" evidence="1">
    <location>
        <begin position="7"/>
        <end position="26"/>
    </location>
</feature>
<sequence length="90" mass="10368">MNPRPVRLHETRLRDPYDAAKPDSKTRTMQRNPTLRPGALMHHGTLIVGLQMRTRPTADDGELQVRNQERREPQRTRPSRVDPLTPPAGR</sequence>
<proteinExistence type="predicted"/>
<evidence type="ECO:0000313" key="3">
    <source>
        <dbReference type="Proteomes" id="UP000646548"/>
    </source>
</evidence>
<organism evidence="2 3">
    <name type="scientific">Oryzias melastigma</name>
    <name type="common">Marine medaka</name>
    <dbReference type="NCBI Taxonomy" id="30732"/>
    <lineage>
        <taxon>Eukaryota</taxon>
        <taxon>Metazoa</taxon>
        <taxon>Chordata</taxon>
        <taxon>Craniata</taxon>
        <taxon>Vertebrata</taxon>
        <taxon>Euteleostomi</taxon>
        <taxon>Actinopterygii</taxon>
        <taxon>Neopterygii</taxon>
        <taxon>Teleostei</taxon>
        <taxon>Neoteleostei</taxon>
        <taxon>Acanthomorphata</taxon>
        <taxon>Ovalentaria</taxon>
        <taxon>Atherinomorphae</taxon>
        <taxon>Beloniformes</taxon>
        <taxon>Adrianichthyidae</taxon>
        <taxon>Oryziinae</taxon>
        <taxon>Oryzias</taxon>
    </lineage>
</organism>
<protein>
    <submittedName>
        <fullName evidence="2">Uncharacterized protein</fullName>
    </submittedName>
</protein>
<name>A0A834CA08_ORYME</name>
<accession>A0A834CA08</accession>
<comment type="caution">
    <text evidence="2">The sequence shown here is derived from an EMBL/GenBank/DDBJ whole genome shotgun (WGS) entry which is preliminary data.</text>
</comment>
<gene>
    <name evidence="2" type="ORF">FQA47_000212</name>
</gene>
<dbReference type="AlphaFoldDB" id="A0A834CA08"/>